<protein>
    <submittedName>
        <fullName evidence="1">Acylneuraminate cytidylyltransferase family protein</fullName>
        <ecNumber evidence="1">2.7.7.-</ecNumber>
    </submittedName>
</protein>
<dbReference type="PANTHER" id="PTHR21485:SF6">
    <property type="entry name" value="N-ACYLNEURAMINATE CYTIDYLYLTRANSFERASE-RELATED"/>
    <property type="match status" value="1"/>
</dbReference>
<dbReference type="EMBL" id="CP159289">
    <property type="protein sequence ID" value="XCH27867.1"/>
    <property type="molecule type" value="Genomic_DNA"/>
</dbReference>
<proteinExistence type="predicted"/>
<dbReference type="Gene3D" id="3.90.550.10">
    <property type="entry name" value="Spore Coat Polysaccharide Biosynthesis Protein SpsA, Chain A"/>
    <property type="match status" value="1"/>
</dbReference>
<dbReference type="CDD" id="cd02513">
    <property type="entry name" value="CMP-NeuAc_Synthase"/>
    <property type="match status" value="1"/>
</dbReference>
<gene>
    <name evidence="1" type="ORF">ABV298_16340</name>
</gene>
<sequence length="242" mass="27249">MTTPFPKILGLIPARMGSQGIPGKNMKLLGGKPLIQYTIGAARKSELLATVVVSTDSIEIARFASQFDGILVPGLRPAHLATHRSPMIDVVAHALEHAPGQSHAFQYVVLLQPTYPFRTPDLVDRTIRHIIREEADSLVTVRRIPDAFNPFWAYIRLNNHLEKALPDCAAITRRQDLPHAYYRDGAIYITRTSLIHEGQITGGKLSAWLHENEFEVNIDTQADWIKAENLLEKWKNQTNNIY</sequence>
<organism evidence="1">
    <name type="scientific">Dyadobacter sp. 676</name>
    <dbReference type="NCBI Taxonomy" id="3088362"/>
    <lineage>
        <taxon>Bacteria</taxon>
        <taxon>Pseudomonadati</taxon>
        <taxon>Bacteroidota</taxon>
        <taxon>Cytophagia</taxon>
        <taxon>Cytophagales</taxon>
        <taxon>Spirosomataceae</taxon>
        <taxon>Dyadobacter</taxon>
    </lineage>
</organism>
<dbReference type="EC" id="2.7.7.-" evidence="1"/>
<dbReference type="AlphaFoldDB" id="A0AAU8FUI9"/>
<dbReference type="RefSeq" id="WP_353723106.1">
    <property type="nucleotide sequence ID" value="NZ_CP159289.1"/>
</dbReference>
<accession>A0AAU8FUI9</accession>
<dbReference type="InterPro" id="IPR050793">
    <property type="entry name" value="CMP-NeuNAc_synthase"/>
</dbReference>
<dbReference type="InterPro" id="IPR029044">
    <property type="entry name" value="Nucleotide-diphossugar_trans"/>
</dbReference>
<dbReference type="Pfam" id="PF02348">
    <property type="entry name" value="CTP_transf_3"/>
    <property type="match status" value="1"/>
</dbReference>
<evidence type="ECO:0000313" key="1">
    <source>
        <dbReference type="EMBL" id="XCH27867.1"/>
    </source>
</evidence>
<dbReference type="PANTHER" id="PTHR21485">
    <property type="entry name" value="HAD SUPERFAMILY MEMBERS CMAS AND KDSC"/>
    <property type="match status" value="1"/>
</dbReference>
<name>A0AAU8FUI9_9BACT</name>
<dbReference type="InterPro" id="IPR003329">
    <property type="entry name" value="Cytidylyl_trans"/>
</dbReference>
<dbReference type="GO" id="GO:0008781">
    <property type="term" value="F:N-acylneuraminate cytidylyltransferase activity"/>
    <property type="evidence" value="ECO:0007669"/>
    <property type="project" value="TreeGrafter"/>
</dbReference>
<keyword evidence="1" id="KW-0808">Transferase</keyword>
<keyword evidence="1" id="KW-0548">Nucleotidyltransferase</keyword>
<reference evidence="1" key="1">
    <citation type="submission" date="2024-06" db="EMBL/GenBank/DDBJ databases">
        <title>Sequencing and assembly of the genome of Dyadobacter sp. strain 676, a symbiont of Cyamopsis tetragonoloba.</title>
        <authorList>
            <person name="Guro P."/>
            <person name="Sazanova A."/>
            <person name="Kuznetsova I."/>
            <person name="Belimov A."/>
            <person name="Safronova V."/>
        </authorList>
    </citation>
    <scope>NUCLEOTIDE SEQUENCE</scope>
    <source>
        <strain evidence="1">676</strain>
    </source>
</reference>
<dbReference type="SUPFAM" id="SSF53448">
    <property type="entry name" value="Nucleotide-diphospho-sugar transferases"/>
    <property type="match status" value="1"/>
</dbReference>